<reference evidence="8" key="3">
    <citation type="submission" date="2010-08" db="EMBL/GenBank/DDBJ databases">
        <authorList>
            <person name="Durkin A.S."/>
            <person name="Nelson K.E."/>
            <person name="Morrison M."/>
            <person name="Forsberg C.W."/>
            <person name="Wilson D.B."/>
            <person name="Russell J.B."/>
            <person name="Cann I.K.O."/>
            <person name="Mackie R.I."/>
            <person name="White B.A."/>
        </authorList>
    </citation>
    <scope>NUCLEOTIDE SEQUENCE</scope>
    <source>
        <strain evidence="8">S85</strain>
    </source>
</reference>
<dbReference type="InterPro" id="IPR044880">
    <property type="entry name" value="NCX_ion-bd_dom_sf"/>
</dbReference>
<dbReference type="GO" id="GO:0008273">
    <property type="term" value="F:calcium, potassium:sodium antiporter activity"/>
    <property type="evidence" value="ECO:0007669"/>
    <property type="project" value="TreeGrafter"/>
</dbReference>
<dbReference type="Gene3D" id="6.10.280.80">
    <property type="entry name" value="NCX, peripheral helical region"/>
    <property type="match status" value="1"/>
</dbReference>
<evidence type="ECO:0000256" key="2">
    <source>
        <dbReference type="ARBA" id="ARBA00022692"/>
    </source>
</evidence>
<dbReference type="KEGG" id="fsu:Fisuc_2981"/>
<keyword evidence="3 5" id="KW-1133">Transmembrane helix</keyword>
<keyword evidence="10" id="KW-1185">Reference proteome</keyword>
<name>C9RPM9_FIBSS</name>
<feature type="transmembrane region" description="Helical" evidence="5">
    <location>
        <begin position="308"/>
        <end position="328"/>
    </location>
</feature>
<gene>
    <name evidence="7" type="ordered locus">Fisuc_2981</name>
    <name evidence="8" type="ordered locus">FSU_0246</name>
</gene>
<feature type="transmembrane region" description="Helical" evidence="5">
    <location>
        <begin position="279"/>
        <end position="296"/>
    </location>
</feature>
<dbReference type="PANTHER" id="PTHR10846:SF8">
    <property type="entry name" value="INNER MEMBRANE PROTEIN YRBG"/>
    <property type="match status" value="1"/>
</dbReference>
<dbReference type="NCBIfam" id="TIGR00367">
    <property type="entry name" value="calcium/sodium antiporter"/>
    <property type="match status" value="1"/>
</dbReference>
<evidence type="ECO:0000313" key="8">
    <source>
        <dbReference type="EMBL" id="ADL25256.1"/>
    </source>
</evidence>
<dbReference type="PATRIC" id="fig|59374.8.peg.240"/>
<dbReference type="Proteomes" id="UP000001497">
    <property type="component" value="Chromosome"/>
</dbReference>
<feature type="domain" description="Sodium/calcium exchanger membrane region" evidence="6">
    <location>
        <begin position="4"/>
        <end position="144"/>
    </location>
</feature>
<dbReference type="STRING" id="59374.FSU_0246"/>
<sequence length="331" mass="34936">MILSIVAIVVGLVLLVWSADRFVDGAVGVARFLGMSTFLIGMVIVGFGTSAPEMVVSILSAMNDTPQLALGNAYGSNIANIALILGTTALIAPVVVQKQAMSRDIPVLLAMTVLTVLLLWDGNVSLVDGVVLLVAFAAIMTFNILSELRQKRKRKKSAEVHDELESESTEQVSIVKSSLLLLLGLVLLIVSSRMLVWGAINVAQALGVSDLLIGLTIVAVGTSLPELASSIAAARRGENDLAVGNVIGSNIFNTLVVVGLAAVITPIKAMEPEVLIRDLPIMSALTLLLFFICIPFKKKNGKRVSGFGRIGGAFFLSLYVAYLVLLGIQAV</sequence>
<dbReference type="eggNOG" id="COG0530">
    <property type="taxonomic scope" value="Bacteria"/>
</dbReference>
<feature type="domain" description="Sodium/calcium exchanger membrane region" evidence="6">
    <location>
        <begin position="178"/>
        <end position="325"/>
    </location>
</feature>
<dbReference type="GO" id="GO:0006874">
    <property type="term" value="P:intracellular calcium ion homeostasis"/>
    <property type="evidence" value="ECO:0007669"/>
    <property type="project" value="TreeGrafter"/>
</dbReference>
<proteinExistence type="predicted"/>
<keyword evidence="2 5" id="KW-0812">Transmembrane</keyword>
<reference evidence="7 10" key="1">
    <citation type="submission" date="2009-10" db="EMBL/GenBank/DDBJ databases">
        <title>Complete sequence of Fibrobacter succinogenes subsp. succinogenes S85.</title>
        <authorList>
            <consortium name="US DOE Joint Genome Institute"/>
            <person name="Lucas S."/>
            <person name="Copeland A."/>
            <person name="Lapidus A."/>
            <person name="Glavina del Rio T."/>
            <person name="Tice H."/>
            <person name="Bruce D."/>
            <person name="Goodwin L."/>
            <person name="Pitluck S."/>
            <person name="Chertkov O."/>
            <person name="Detter J.C."/>
            <person name="Han C."/>
            <person name="Tapia R."/>
            <person name="Larimer F."/>
            <person name="Land M."/>
            <person name="Hauser L."/>
            <person name="Kyrpides N."/>
            <person name="Mikhailova N."/>
            <person name="Weimer P.J."/>
            <person name="Stevenson D.M."/>
            <person name="Boyum J."/>
            <person name="Brumm P.I."/>
            <person name="Mead D."/>
        </authorList>
    </citation>
    <scope>NUCLEOTIDE SEQUENCE [LARGE SCALE GENOMIC DNA]</scope>
    <source>
        <strain evidence="10">ATCC 19169 / S85</strain>
        <strain evidence="7">S85</strain>
    </source>
</reference>
<dbReference type="AlphaFoldDB" id="C9RPM9"/>
<dbReference type="OrthoDB" id="9794225at2"/>
<accession>C9RPM9</accession>
<organism evidence="8 9">
    <name type="scientific">Fibrobacter succinogenes (strain ATCC 19169 / S85)</name>
    <dbReference type="NCBI Taxonomy" id="59374"/>
    <lineage>
        <taxon>Bacteria</taxon>
        <taxon>Pseudomonadati</taxon>
        <taxon>Fibrobacterota</taxon>
        <taxon>Fibrobacteria</taxon>
        <taxon>Fibrobacterales</taxon>
        <taxon>Fibrobacteraceae</taxon>
        <taxon>Fibrobacter</taxon>
    </lineage>
</organism>
<feature type="transmembrane region" description="Helical" evidence="5">
    <location>
        <begin position="179"/>
        <end position="200"/>
    </location>
</feature>
<evidence type="ECO:0000256" key="3">
    <source>
        <dbReference type="ARBA" id="ARBA00022989"/>
    </source>
</evidence>
<dbReference type="KEGG" id="fsc:FSU_0246"/>
<keyword evidence="4 5" id="KW-0472">Membrane</keyword>
<reference evidence="9" key="2">
    <citation type="submission" date="2010-08" db="EMBL/GenBank/DDBJ databases">
        <title>Complete sequence of Fibrobacter succinogenes subsp. succinogenes S85.</title>
        <authorList>
            <person name="Durkin A.S."/>
            <person name="Nelson K.E."/>
            <person name="Morrison M."/>
            <person name="Forsberg C.W."/>
            <person name="Wilson D.B."/>
            <person name="Russell J.B."/>
            <person name="Cann I.K.O."/>
            <person name="Mackie R.I."/>
            <person name="White B.A."/>
        </authorList>
    </citation>
    <scope>NUCLEOTIDE SEQUENCE [LARGE SCALE GENOMIC DNA]</scope>
    <source>
        <strain evidence="9">ATCC 19169 / S85</strain>
    </source>
</reference>
<dbReference type="Pfam" id="PF01699">
    <property type="entry name" value="Na_Ca_ex"/>
    <property type="match status" value="2"/>
</dbReference>
<evidence type="ECO:0000256" key="5">
    <source>
        <dbReference type="SAM" id="Phobius"/>
    </source>
</evidence>
<dbReference type="GO" id="GO:0005262">
    <property type="term" value="F:calcium channel activity"/>
    <property type="evidence" value="ECO:0007669"/>
    <property type="project" value="TreeGrafter"/>
</dbReference>
<dbReference type="InterPro" id="IPR004837">
    <property type="entry name" value="NaCa_Exmemb"/>
</dbReference>
<dbReference type="HOGENOM" id="CLU_007948_0_1_0"/>
<dbReference type="RefSeq" id="WP_014545085.1">
    <property type="nucleotide sequence ID" value="NC_013410.1"/>
</dbReference>
<evidence type="ECO:0000313" key="10">
    <source>
        <dbReference type="Proteomes" id="UP000001497"/>
    </source>
</evidence>
<dbReference type="EMBL" id="CP002158">
    <property type="protein sequence ID" value="ADL25256.1"/>
    <property type="molecule type" value="Genomic_DNA"/>
</dbReference>
<feature type="transmembrane region" description="Helical" evidence="5">
    <location>
        <begin position="212"/>
        <end position="234"/>
    </location>
</feature>
<protein>
    <submittedName>
        <fullName evidence="7">Na+/Ca+ antiporter, CaCA family</fullName>
    </submittedName>
    <submittedName>
        <fullName evidence="8">Sodium/calcium exchanger family protein</fullName>
    </submittedName>
</protein>
<feature type="transmembrane region" description="Helical" evidence="5">
    <location>
        <begin position="78"/>
        <end position="96"/>
    </location>
</feature>
<comment type="subcellular location">
    <subcellularLocation>
        <location evidence="1">Membrane</location>
        <topology evidence="1">Multi-pass membrane protein</topology>
    </subcellularLocation>
</comment>
<evidence type="ECO:0000256" key="4">
    <source>
        <dbReference type="ARBA" id="ARBA00023136"/>
    </source>
</evidence>
<evidence type="ECO:0000259" key="6">
    <source>
        <dbReference type="Pfam" id="PF01699"/>
    </source>
</evidence>
<dbReference type="GO" id="GO:0005886">
    <property type="term" value="C:plasma membrane"/>
    <property type="evidence" value="ECO:0007669"/>
    <property type="project" value="TreeGrafter"/>
</dbReference>
<dbReference type="InterPro" id="IPR004481">
    <property type="entry name" value="K/Na/Ca-exchanger"/>
</dbReference>
<dbReference type="EMBL" id="CP001792">
    <property type="protein sequence ID" value="ACX76561.1"/>
    <property type="molecule type" value="Genomic_DNA"/>
</dbReference>
<dbReference type="Proteomes" id="UP000000517">
    <property type="component" value="Chromosome"/>
</dbReference>
<evidence type="ECO:0000313" key="7">
    <source>
        <dbReference type="EMBL" id="ACX76561.1"/>
    </source>
</evidence>
<dbReference type="PANTHER" id="PTHR10846">
    <property type="entry name" value="SODIUM/POTASSIUM/CALCIUM EXCHANGER"/>
    <property type="match status" value="1"/>
</dbReference>
<evidence type="ECO:0000313" key="9">
    <source>
        <dbReference type="Proteomes" id="UP000000517"/>
    </source>
</evidence>
<feature type="transmembrane region" description="Helical" evidence="5">
    <location>
        <begin position="126"/>
        <end position="146"/>
    </location>
</feature>
<dbReference type="Gene3D" id="1.20.1420.30">
    <property type="entry name" value="NCX, central ion-binding region"/>
    <property type="match status" value="2"/>
</dbReference>
<feature type="transmembrane region" description="Helical" evidence="5">
    <location>
        <begin position="246"/>
        <end position="267"/>
    </location>
</feature>
<evidence type="ECO:0000256" key="1">
    <source>
        <dbReference type="ARBA" id="ARBA00004141"/>
    </source>
</evidence>